<evidence type="ECO:0000313" key="3">
    <source>
        <dbReference type="EMBL" id="TWI91230.1"/>
    </source>
</evidence>
<dbReference type="EMBL" id="VLLG01000002">
    <property type="protein sequence ID" value="TWI91230.1"/>
    <property type="molecule type" value="Genomic_DNA"/>
</dbReference>
<dbReference type="Gene3D" id="2.40.128.110">
    <property type="entry name" value="Lipid/polyisoprenoid-binding, YceI-like"/>
    <property type="match status" value="1"/>
</dbReference>
<dbReference type="PANTHER" id="PTHR34406:SF1">
    <property type="entry name" value="PROTEIN YCEI"/>
    <property type="match status" value="1"/>
</dbReference>
<evidence type="ECO:0000259" key="2">
    <source>
        <dbReference type="Pfam" id="PF04264"/>
    </source>
</evidence>
<evidence type="ECO:0000256" key="1">
    <source>
        <dbReference type="SAM" id="SignalP"/>
    </source>
</evidence>
<dbReference type="InterPro" id="IPR007372">
    <property type="entry name" value="Lipid/polyisoprenoid-bd_YceI"/>
</dbReference>
<organism evidence="3 4">
    <name type="scientific">Chitinophaga japonensis</name>
    <name type="common">Flexibacter japonensis</name>
    <dbReference type="NCBI Taxonomy" id="104662"/>
    <lineage>
        <taxon>Bacteria</taxon>
        <taxon>Pseudomonadati</taxon>
        <taxon>Bacteroidota</taxon>
        <taxon>Chitinophagia</taxon>
        <taxon>Chitinophagales</taxon>
        <taxon>Chitinophagaceae</taxon>
        <taxon>Chitinophaga</taxon>
    </lineage>
</organism>
<dbReference type="PANTHER" id="PTHR34406">
    <property type="entry name" value="PROTEIN YCEI"/>
    <property type="match status" value="1"/>
</dbReference>
<name>A0A562TE23_CHIJA</name>
<reference evidence="3 4" key="1">
    <citation type="journal article" date="2013" name="Stand. Genomic Sci.">
        <title>Genomic Encyclopedia of Type Strains, Phase I: The one thousand microbial genomes (KMG-I) project.</title>
        <authorList>
            <person name="Kyrpides N.C."/>
            <person name="Woyke T."/>
            <person name="Eisen J.A."/>
            <person name="Garrity G."/>
            <person name="Lilburn T.G."/>
            <person name="Beck B.J."/>
            <person name="Whitman W.B."/>
            <person name="Hugenholtz P."/>
            <person name="Klenk H.P."/>
        </authorList>
    </citation>
    <scope>NUCLEOTIDE SEQUENCE [LARGE SCALE GENOMIC DNA]</scope>
    <source>
        <strain evidence="3 4">DSM 13484</strain>
    </source>
</reference>
<evidence type="ECO:0000313" key="4">
    <source>
        <dbReference type="Proteomes" id="UP000316778"/>
    </source>
</evidence>
<feature type="signal peptide" evidence="1">
    <location>
        <begin position="1"/>
        <end position="33"/>
    </location>
</feature>
<keyword evidence="1" id="KW-0732">Signal</keyword>
<keyword evidence="4" id="KW-1185">Reference proteome</keyword>
<accession>A0A562TE23</accession>
<dbReference type="AlphaFoldDB" id="A0A562TE23"/>
<feature type="domain" description="Lipid/polyisoprenoid-binding YceI-like" evidence="2">
    <location>
        <begin position="65"/>
        <end position="190"/>
    </location>
</feature>
<comment type="caution">
    <text evidence="3">The sequence shown here is derived from an EMBL/GenBank/DDBJ whole genome shotgun (WGS) entry which is preliminary data.</text>
</comment>
<dbReference type="Pfam" id="PF04264">
    <property type="entry name" value="YceI"/>
    <property type="match status" value="1"/>
</dbReference>
<dbReference type="SUPFAM" id="SSF101874">
    <property type="entry name" value="YceI-like"/>
    <property type="match status" value="1"/>
</dbReference>
<gene>
    <name evidence="3" type="ORF">LX66_0595</name>
</gene>
<dbReference type="InterPro" id="IPR036761">
    <property type="entry name" value="TTHA0802/YceI-like_sf"/>
</dbReference>
<proteinExistence type="predicted"/>
<dbReference type="Proteomes" id="UP000316778">
    <property type="component" value="Unassembled WGS sequence"/>
</dbReference>
<feature type="chain" id="PRO_5021775257" evidence="1">
    <location>
        <begin position="34"/>
        <end position="197"/>
    </location>
</feature>
<sequence>MVQNKTLKKTNSKQMKRFFFLMAAALLTAHAYAQDIYSCRNVHLSFFSSAPLEDIEAKTDKGVSAINLKTGAVYFKVPVNTFQFKKKLMQEHFNENYLETEKYPYAEFKGKLANPAALSGDGTYDVTVEGTLTLHGVDKAYREKGTITIQNGQLTSSSKFKVRLVDHKIKIPRLVIKNIAEVVDVTVQATYSLATQK</sequence>
<protein>
    <submittedName>
        <fullName evidence="3">YceI-like domain-containing protein</fullName>
    </submittedName>
</protein>